<evidence type="ECO:0000256" key="5">
    <source>
        <dbReference type="PROSITE-ProRule" id="PRU00108"/>
    </source>
</evidence>
<keyword evidence="4 5" id="KW-0539">Nucleus</keyword>
<evidence type="ECO:0000256" key="3">
    <source>
        <dbReference type="ARBA" id="ARBA00023155"/>
    </source>
</evidence>
<dbReference type="SUPFAM" id="SSF46689">
    <property type="entry name" value="Homeodomain-like"/>
    <property type="match status" value="1"/>
</dbReference>
<dbReference type="AlphaFoldDB" id="A0A915J5E4"/>
<dbReference type="WBParaSite" id="nRc.2.0.1.t21365-RA">
    <property type="protein sequence ID" value="nRc.2.0.1.t21365-RA"/>
    <property type="gene ID" value="nRc.2.0.1.g21365"/>
</dbReference>
<keyword evidence="2 5" id="KW-0238">DNA-binding</keyword>
<evidence type="ECO:0000256" key="6">
    <source>
        <dbReference type="RuleBase" id="RU000682"/>
    </source>
</evidence>
<dbReference type="GO" id="GO:0003677">
    <property type="term" value="F:DNA binding"/>
    <property type="evidence" value="ECO:0007669"/>
    <property type="project" value="UniProtKB-UniRule"/>
</dbReference>
<protein>
    <submittedName>
        <fullName evidence="9">Homeobox domain-containing protein</fullName>
    </submittedName>
</protein>
<name>A0A915J5E4_ROMCU</name>
<dbReference type="GO" id="GO:0000981">
    <property type="term" value="F:DNA-binding transcription factor activity, RNA polymerase II-specific"/>
    <property type="evidence" value="ECO:0007669"/>
    <property type="project" value="InterPro"/>
</dbReference>
<dbReference type="PROSITE" id="PS00027">
    <property type="entry name" value="HOMEOBOX_1"/>
    <property type="match status" value="1"/>
</dbReference>
<keyword evidence="3 5" id="KW-0371">Homeobox</keyword>
<proteinExistence type="predicted"/>
<dbReference type="Gene3D" id="1.10.10.60">
    <property type="entry name" value="Homeodomain-like"/>
    <property type="match status" value="1"/>
</dbReference>
<organism evidence="8 9">
    <name type="scientific">Romanomermis culicivorax</name>
    <name type="common">Nematode worm</name>
    <dbReference type="NCBI Taxonomy" id="13658"/>
    <lineage>
        <taxon>Eukaryota</taxon>
        <taxon>Metazoa</taxon>
        <taxon>Ecdysozoa</taxon>
        <taxon>Nematoda</taxon>
        <taxon>Enoplea</taxon>
        <taxon>Dorylaimia</taxon>
        <taxon>Mermithida</taxon>
        <taxon>Mermithoidea</taxon>
        <taxon>Mermithidae</taxon>
        <taxon>Romanomermis</taxon>
    </lineage>
</organism>
<evidence type="ECO:0000256" key="1">
    <source>
        <dbReference type="ARBA" id="ARBA00004123"/>
    </source>
</evidence>
<reference evidence="9" key="1">
    <citation type="submission" date="2022-11" db="UniProtKB">
        <authorList>
            <consortium name="WormBaseParasite"/>
        </authorList>
    </citation>
    <scope>IDENTIFICATION</scope>
</reference>
<feature type="domain" description="Homeobox" evidence="7">
    <location>
        <begin position="1"/>
        <end position="30"/>
    </location>
</feature>
<dbReference type="InterPro" id="IPR050848">
    <property type="entry name" value="Homeobox_TF"/>
</dbReference>
<dbReference type="GO" id="GO:0005634">
    <property type="term" value="C:nucleus"/>
    <property type="evidence" value="ECO:0007669"/>
    <property type="project" value="UniProtKB-SubCell"/>
</dbReference>
<dbReference type="CDD" id="cd00086">
    <property type="entry name" value="homeodomain"/>
    <property type="match status" value="1"/>
</dbReference>
<dbReference type="InterPro" id="IPR001356">
    <property type="entry name" value="HD"/>
</dbReference>
<keyword evidence="8" id="KW-1185">Reference proteome</keyword>
<accession>A0A915J5E4</accession>
<evidence type="ECO:0000259" key="7">
    <source>
        <dbReference type="PROSITE" id="PS50071"/>
    </source>
</evidence>
<dbReference type="PANTHER" id="PTHR24333:SF5">
    <property type="entry name" value="VENT HOMEOBOX"/>
    <property type="match status" value="1"/>
</dbReference>
<dbReference type="InterPro" id="IPR017970">
    <property type="entry name" value="Homeobox_CS"/>
</dbReference>
<evidence type="ECO:0000256" key="4">
    <source>
        <dbReference type="ARBA" id="ARBA00023242"/>
    </source>
</evidence>
<sequence length="134" mass="14762">DRLDLARRLRLSDTQVKTWYQNRRTKWKRQSAVGYELLNEAANCMAVQQMLQANPGYWSYLAAAGALNPADCPPPGSLLSTTPCKAPPAAAISQHTSFCFYPPTEENHYPTVAMPPPVKSILTVDNTVATSVHC</sequence>
<dbReference type="PROSITE" id="PS50071">
    <property type="entry name" value="HOMEOBOX_2"/>
    <property type="match status" value="1"/>
</dbReference>
<dbReference type="InterPro" id="IPR009057">
    <property type="entry name" value="Homeodomain-like_sf"/>
</dbReference>
<feature type="DNA-binding region" description="Homeobox" evidence="5">
    <location>
        <begin position="3"/>
        <end position="31"/>
    </location>
</feature>
<evidence type="ECO:0000256" key="2">
    <source>
        <dbReference type="ARBA" id="ARBA00023125"/>
    </source>
</evidence>
<dbReference type="PANTHER" id="PTHR24333">
    <property type="entry name" value="HOMEO BOX HB9 LIKE A-RELATED"/>
    <property type="match status" value="1"/>
</dbReference>
<comment type="subcellular location">
    <subcellularLocation>
        <location evidence="1 5 6">Nucleus</location>
    </subcellularLocation>
</comment>
<evidence type="ECO:0000313" key="8">
    <source>
        <dbReference type="Proteomes" id="UP000887565"/>
    </source>
</evidence>
<dbReference type="Proteomes" id="UP000887565">
    <property type="component" value="Unplaced"/>
</dbReference>
<evidence type="ECO:0000313" key="9">
    <source>
        <dbReference type="WBParaSite" id="nRc.2.0.1.t21365-RA"/>
    </source>
</evidence>
<dbReference type="Pfam" id="PF00046">
    <property type="entry name" value="Homeodomain"/>
    <property type="match status" value="1"/>
</dbReference>